<keyword evidence="2" id="KW-1185">Reference proteome</keyword>
<proteinExistence type="predicted"/>
<dbReference type="GO" id="GO:0071897">
    <property type="term" value="P:DNA biosynthetic process"/>
    <property type="evidence" value="ECO:0007669"/>
    <property type="project" value="UniProtKB-ARBA"/>
</dbReference>
<name>A0A182VT94_9DIPT</name>
<reference evidence="1" key="2">
    <citation type="submission" date="2020-05" db="UniProtKB">
        <authorList>
            <consortium name="EnsemblMetazoa"/>
        </authorList>
    </citation>
    <scope>IDENTIFICATION</scope>
    <source>
        <strain evidence="1">MINIMUS1</strain>
    </source>
</reference>
<evidence type="ECO:0000313" key="2">
    <source>
        <dbReference type="Proteomes" id="UP000075920"/>
    </source>
</evidence>
<sequence>MDFAVLEHITSAILPMQPLALKELPVNLVAADPDMENGGEVDVLLGSEFFFEFLDLDGGRQQIIKDNDGSPLFLNTVFGWIVTGTKKQITGDAVTFCSQASLEKQIERFWSCEEIHTASKLTQEERDCEQHFQQFHYREKGGRYVVQLPFKMGGLQMIGDSKQSALSRFSQLERRFKRDESLRNEYAKVIREYISLGFLAKVQDRNVDCSFYLPHHPVIKMFSTSTKVRPVFDGSAKSTSGISLNDCLMVGPVVQDALFDLILRFRVNSVALVADIEKMYLQVKVHQEHTPYQRILWRFSEEEPIEVYELQRVTFGLGPSSFLATRVLQQLAEDEGELLPLGKRALLEDFYVDDFLGGASDENQASLLVQELRLLLQKGGFVLKKMDFESATCPDEKAVLDSIDLGAEDQFDPLGIIGPIIV</sequence>
<evidence type="ECO:0000313" key="1">
    <source>
        <dbReference type="EnsemblMetazoa" id="AMIN001285-PA"/>
    </source>
</evidence>
<accession>A0A182VT94</accession>
<dbReference type="STRING" id="112268.A0A182VT94"/>
<dbReference type="VEuPathDB" id="VectorBase:AMIN001285"/>
<dbReference type="PANTHER" id="PTHR47331">
    <property type="entry name" value="PHD-TYPE DOMAIN-CONTAINING PROTEIN"/>
    <property type="match status" value="1"/>
</dbReference>
<dbReference type="SUPFAM" id="SSF56672">
    <property type="entry name" value="DNA/RNA polymerases"/>
    <property type="match status" value="1"/>
</dbReference>
<evidence type="ECO:0008006" key="3">
    <source>
        <dbReference type="Google" id="ProtNLM"/>
    </source>
</evidence>
<dbReference type="Proteomes" id="UP000075920">
    <property type="component" value="Unassembled WGS sequence"/>
</dbReference>
<dbReference type="InterPro" id="IPR043502">
    <property type="entry name" value="DNA/RNA_pol_sf"/>
</dbReference>
<dbReference type="PANTHER" id="PTHR47331:SF1">
    <property type="entry name" value="GAG-LIKE PROTEIN"/>
    <property type="match status" value="1"/>
</dbReference>
<dbReference type="EnsemblMetazoa" id="AMIN001285-RA">
    <property type="protein sequence ID" value="AMIN001285-PA"/>
    <property type="gene ID" value="AMIN001285"/>
</dbReference>
<protein>
    <recommendedName>
        <fullName evidence="3">Peptidase aspartic putative domain-containing protein</fullName>
    </recommendedName>
</protein>
<organism evidence="1 2">
    <name type="scientific">Anopheles minimus</name>
    <dbReference type="NCBI Taxonomy" id="112268"/>
    <lineage>
        <taxon>Eukaryota</taxon>
        <taxon>Metazoa</taxon>
        <taxon>Ecdysozoa</taxon>
        <taxon>Arthropoda</taxon>
        <taxon>Hexapoda</taxon>
        <taxon>Insecta</taxon>
        <taxon>Pterygota</taxon>
        <taxon>Neoptera</taxon>
        <taxon>Endopterygota</taxon>
        <taxon>Diptera</taxon>
        <taxon>Nematocera</taxon>
        <taxon>Culicoidea</taxon>
        <taxon>Culicidae</taxon>
        <taxon>Anophelinae</taxon>
        <taxon>Anopheles</taxon>
    </lineage>
</organism>
<dbReference type="AlphaFoldDB" id="A0A182VT94"/>
<reference evidence="2" key="1">
    <citation type="submission" date="2013-03" db="EMBL/GenBank/DDBJ databases">
        <title>The Genome Sequence of Anopheles minimus MINIMUS1.</title>
        <authorList>
            <consortium name="The Broad Institute Genomics Platform"/>
            <person name="Neafsey D.E."/>
            <person name="Walton C."/>
            <person name="Walker B."/>
            <person name="Young S.K."/>
            <person name="Zeng Q."/>
            <person name="Gargeya S."/>
            <person name="Fitzgerald M."/>
            <person name="Haas B."/>
            <person name="Abouelleil A."/>
            <person name="Allen A.W."/>
            <person name="Alvarado L."/>
            <person name="Arachchi H.M."/>
            <person name="Berlin A.M."/>
            <person name="Chapman S.B."/>
            <person name="Gainer-Dewar J."/>
            <person name="Goldberg J."/>
            <person name="Griggs A."/>
            <person name="Gujja S."/>
            <person name="Hansen M."/>
            <person name="Howarth C."/>
            <person name="Imamovic A."/>
            <person name="Ireland A."/>
            <person name="Larimer J."/>
            <person name="McCowan C."/>
            <person name="Murphy C."/>
            <person name="Pearson M."/>
            <person name="Poon T.W."/>
            <person name="Priest M."/>
            <person name="Roberts A."/>
            <person name="Saif S."/>
            <person name="Shea T."/>
            <person name="Sisk P."/>
            <person name="Sykes S."/>
            <person name="Wortman J."/>
            <person name="Nusbaum C."/>
            <person name="Birren B."/>
        </authorList>
    </citation>
    <scope>NUCLEOTIDE SEQUENCE [LARGE SCALE GENOMIC DNA]</scope>
    <source>
        <strain evidence="2">MINIMUS1</strain>
    </source>
</reference>